<organism evidence="8">
    <name type="scientific">Vibrio sp. HB236076</name>
    <dbReference type="NCBI Taxonomy" id="3232307"/>
    <lineage>
        <taxon>Bacteria</taxon>
        <taxon>Pseudomonadati</taxon>
        <taxon>Pseudomonadota</taxon>
        <taxon>Gammaproteobacteria</taxon>
        <taxon>Vibrionales</taxon>
        <taxon>Vibrionaceae</taxon>
        <taxon>Vibrio</taxon>
    </lineage>
</organism>
<evidence type="ECO:0000256" key="4">
    <source>
        <dbReference type="ARBA" id="ARBA00022989"/>
    </source>
</evidence>
<reference evidence="8" key="1">
    <citation type="submission" date="2024-07" db="EMBL/GenBank/DDBJ databases">
        <title>Genome Analysis of a Potential Novel Vibrio Species Secreting pH- and Thermo-stable Alginate Lyase and its Application in Producing Alginate Oligosaccharides.</title>
        <authorList>
            <person name="Huang H."/>
            <person name="Bao K."/>
        </authorList>
    </citation>
    <scope>NUCLEOTIDE SEQUENCE</scope>
    <source>
        <strain evidence="8">HB236076</strain>
        <plasmid evidence="8">p-HB236076</plasmid>
    </source>
</reference>
<proteinExistence type="inferred from homology"/>
<feature type="transmembrane region" description="Helical" evidence="6">
    <location>
        <begin position="28"/>
        <end position="47"/>
    </location>
</feature>
<sequence>MKLILAMIPAFLWGTTYAVTQEALTDWPALLLGALRALPAGLLLLALKPSLPTKAQWRPIVIIGCINIGVFFSLIFLMALRLPSAVASVGMVSVPVFAMIIYWVTYRQKPSVFKLICGFALVAFAWTLFNPSSMTLDPIGMLAMFGAISCIIIGSLLTQALGKSMHWYGVVTWQLIVGGIGLSLAALVQYFIQPHAFASITQVSLTNVIGLTWIIVLNTALAYALYVWLLQRMSVVDFTFAGVANPIAGVLFGWLLLGETFQLSQYALMAAMVIFSMLPQVMVKIQQIRTAQ</sequence>
<feature type="transmembrane region" description="Helical" evidence="6">
    <location>
        <begin position="112"/>
        <end position="129"/>
    </location>
</feature>
<name>A0AB39HL08_9VIBR</name>
<evidence type="ECO:0000256" key="6">
    <source>
        <dbReference type="SAM" id="Phobius"/>
    </source>
</evidence>
<evidence type="ECO:0000256" key="5">
    <source>
        <dbReference type="ARBA" id="ARBA00023136"/>
    </source>
</evidence>
<comment type="subcellular location">
    <subcellularLocation>
        <location evidence="1">Membrane</location>
        <topology evidence="1">Multi-pass membrane protein</topology>
    </subcellularLocation>
</comment>
<dbReference type="Pfam" id="PF00892">
    <property type="entry name" value="EamA"/>
    <property type="match status" value="2"/>
</dbReference>
<dbReference type="AlphaFoldDB" id="A0AB39HL08"/>
<feature type="domain" description="EamA" evidence="7">
    <location>
        <begin position="139"/>
        <end position="274"/>
    </location>
</feature>
<feature type="transmembrane region" description="Helical" evidence="6">
    <location>
        <begin position="170"/>
        <end position="192"/>
    </location>
</feature>
<dbReference type="RefSeq" id="WP_306099860.1">
    <property type="nucleotide sequence ID" value="NZ_CP162602.1"/>
</dbReference>
<keyword evidence="8" id="KW-0614">Plasmid</keyword>
<feature type="transmembrane region" description="Helical" evidence="6">
    <location>
        <begin position="85"/>
        <end position="105"/>
    </location>
</feature>
<feature type="transmembrane region" description="Helical" evidence="6">
    <location>
        <begin position="238"/>
        <end position="257"/>
    </location>
</feature>
<feature type="transmembrane region" description="Helical" evidence="6">
    <location>
        <begin position="263"/>
        <end position="283"/>
    </location>
</feature>
<gene>
    <name evidence="8" type="ORF">AB0763_14280</name>
</gene>
<feature type="transmembrane region" description="Helical" evidence="6">
    <location>
        <begin position="141"/>
        <end position="158"/>
    </location>
</feature>
<dbReference type="SUPFAM" id="SSF103481">
    <property type="entry name" value="Multidrug resistance efflux transporter EmrE"/>
    <property type="match status" value="2"/>
</dbReference>
<keyword evidence="5 6" id="KW-0472">Membrane</keyword>
<feature type="domain" description="EamA" evidence="7">
    <location>
        <begin position="3"/>
        <end position="123"/>
    </location>
</feature>
<dbReference type="InterPro" id="IPR050638">
    <property type="entry name" value="AA-Vitamin_Transporters"/>
</dbReference>
<dbReference type="KEGG" id="vih:AB0763_14280"/>
<keyword evidence="4 6" id="KW-1133">Transmembrane helix</keyword>
<dbReference type="PANTHER" id="PTHR32322">
    <property type="entry name" value="INNER MEMBRANE TRANSPORTER"/>
    <property type="match status" value="1"/>
</dbReference>
<comment type="similarity">
    <text evidence="2">Belongs to the EamA transporter family.</text>
</comment>
<dbReference type="EMBL" id="CP162602">
    <property type="protein sequence ID" value="XDK26946.1"/>
    <property type="molecule type" value="Genomic_DNA"/>
</dbReference>
<dbReference type="PANTHER" id="PTHR32322:SF2">
    <property type="entry name" value="EAMA DOMAIN-CONTAINING PROTEIN"/>
    <property type="match status" value="1"/>
</dbReference>
<feature type="transmembrane region" description="Helical" evidence="6">
    <location>
        <begin position="59"/>
        <end position="79"/>
    </location>
</feature>
<evidence type="ECO:0000256" key="3">
    <source>
        <dbReference type="ARBA" id="ARBA00022692"/>
    </source>
</evidence>
<evidence type="ECO:0000256" key="1">
    <source>
        <dbReference type="ARBA" id="ARBA00004141"/>
    </source>
</evidence>
<geneLocation type="plasmid" evidence="8">
    <name>p-HB236076</name>
</geneLocation>
<dbReference type="GO" id="GO:0016020">
    <property type="term" value="C:membrane"/>
    <property type="evidence" value="ECO:0007669"/>
    <property type="project" value="UniProtKB-SubCell"/>
</dbReference>
<dbReference type="InterPro" id="IPR000620">
    <property type="entry name" value="EamA_dom"/>
</dbReference>
<evidence type="ECO:0000313" key="8">
    <source>
        <dbReference type="EMBL" id="XDK26946.1"/>
    </source>
</evidence>
<accession>A0AB39HL08</accession>
<keyword evidence="3 6" id="KW-0812">Transmembrane</keyword>
<protein>
    <submittedName>
        <fullName evidence="8">DMT family transporter</fullName>
    </submittedName>
</protein>
<evidence type="ECO:0000259" key="7">
    <source>
        <dbReference type="Pfam" id="PF00892"/>
    </source>
</evidence>
<evidence type="ECO:0000256" key="2">
    <source>
        <dbReference type="ARBA" id="ARBA00007362"/>
    </source>
</evidence>
<dbReference type="InterPro" id="IPR037185">
    <property type="entry name" value="EmrE-like"/>
</dbReference>
<feature type="transmembrane region" description="Helical" evidence="6">
    <location>
        <begin position="204"/>
        <end position="226"/>
    </location>
</feature>